<dbReference type="SMART" id="SM00583">
    <property type="entry name" value="SPK"/>
    <property type="match status" value="1"/>
</dbReference>
<dbReference type="InterPro" id="IPR006570">
    <property type="entry name" value="SPK_dom"/>
</dbReference>
<sequence>MRPRAVRLMKWILKYKGSFTDPIDFNTLFRESRPGCEDRTSEVLSGVNAKLERVDRLQEFEINDRVKLLYMLSHPVNEIFEKMLRDDGATLELTDRRLISYFRSADGTVERGVASPRNVKDEPSQNIPDEAEVPILLEPKQEVVEQPTQPEAAELVEEEMVEQRVVKMEAVEPIAQNVEVAQHHVEPEDAQAQNSQNDQGGVAEPTVPSLQNIYNIIYKNISGEIPAQEAPTPNLVEQNSVSVNAPNRQDAPAEQTPCHSPSEPGQEVPSSQNDQGAVSGPDALICSARQNPALIPTQEVPTPNLTEPNREPVNAPNPQEAPAEQTPANGPMEPKQEVLSSQNDQEEVAGPAVSIPAQEVPAPSLIETNREAATAPTPQEVHAAPSQSSNRKNKKRNRKRKNVESQMTEAEPVVAKVQRIAQLEEEGTQVEPIEEEAVKLSIIATAVLENLSNLSLAFEWSNEFALKAQDEIRKGRSDQKILKSKIQKVVDNTFEVLIEGVSSKIPVSEDSIKLVHFLRVYRIWLRTTKYNSVQDIDNKMGEEIRAYDNREDETEVKVSLRNGLEYN</sequence>
<feature type="region of interest" description="Disordered" evidence="1">
    <location>
        <begin position="246"/>
        <end position="281"/>
    </location>
</feature>
<dbReference type="Pfam" id="PF04435">
    <property type="entry name" value="SPK"/>
    <property type="match status" value="1"/>
</dbReference>
<reference evidence="4" key="1">
    <citation type="submission" date="2011-07" db="EMBL/GenBank/DDBJ databases">
        <authorList>
            <consortium name="Caenorhabditis brenneri Sequencing and Analysis Consortium"/>
            <person name="Wilson R.K."/>
        </authorList>
    </citation>
    <scope>NUCLEOTIDE SEQUENCE [LARGE SCALE GENOMIC DNA]</scope>
    <source>
        <strain evidence="4">PB2801</strain>
    </source>
</reference>
<dbReference type="AlphaFoldDB" id="G0NIS5"/>
<dbReference type="InParanoid" id="G0NIS5"/>
<accession>G0NIS5</accession>
<protein>
    <recommendedName>
        <fullName evidence="2">SPK domain-containing protein</fullName>
    </recommendedName>
</protein>
<dbReference type="InterPro" id="IPR053315">
    <property type="entry name" value="Peptidase_C14A"/>
</dbReference>
<dbReference type="eggNOG" id="ENOG502TK16">
    <property type="taxonomic scope" value="Eukaryota"/>
</dbReference>
<dbReference type="HOGENOM" id="CLU_422880_0_0_1"/>
<name>G0NIS5_CAEBE</name>
<evidence type="ECO:0000256" key="1">
    <source>
        <dbReference type="SAM" id="MobiDB-lite"/>
    </source>
</evidence>
<keyword evidence="4" id="KW-1185">Reference proteome</keyword>
<feature type="domain" description="SPK" evidence="2">
    <location>
        <begin position="4"/>
        <end position="112"/>
    </location>
</feature>
<dbReference type="Proteomes" id="UP000008068">
    <property type="component" value="Unassembled WGS sequence"/>
</dbReference>
<evidence type="ECO:0000313" key="3">
    <source>
        <dbReference type="EMBL" id="EGT31972.1"/>
    </source>
</evidence>
<dbReference type="PANTHER" id="PTHR23362:SF0">
    <property type="entry name" value="CALPONIN-HOMOLOGY (CH) DOMAIN-CONTAINING PROTEIN-RELATED"/>
    <property type="match status" value="1"/>
</dbReference>
<gene>
    <name evidence="3" type="ORF">CAEBREN_08375</name>
</gene>
<feature type="region of interest" description="Disordered" evidence="1">
    <location>
        <begin position="186"/>
        <end position="206"/>
    </location>
</feature>
<evidence type="ECO:0000259" key="2">
    <source>
        <dbReference type="SMART" id="SM00583"/>
    </source>
</evidence>
<feature type="region of interest" description="Disordered" evidence="1">
    <location>
        <begin position="372"/>
        <end position="410"/>
    </location>
</feature>
<dbReference type="EMBL" id="GL379892">
    <property type="protein sequence ID" value="EGT31972.1"/>
    <property type="molecule type" value="Genomic_DNA"/>
</dbReference>
<proteinExistence type="predicted"/>
<feature type="region of interest" description="Disordered" evidence="1">
    <location>
        <begin position="295"/>
        <end position="358"/>
    </location>
</feature>
<dbReference type="PANTHER" id="PTHR23362">
    <property type="entry name" value="L-PLASTIN-RELATED"/>
    <property type="match status" value="1"/>
</dbReference>
<feature type="compositionally biased region" description="Basic residues" evidence="1">
    <location>
        <begin position="391"/>
        <end position="401"/>
    </location>
</feature>
<evidence type="ECO:0000313" key="4">
    <source>
        <dbReference type="Proteomes" id="UP000008068"/>
    </source>
</evidence>
<dbReference type="OrthoDB" id="5883964at2759"/>
<organism evidence="4">
    <name type="scientific">Caenorhabditis brenneri</name>
    <name type="common">Nematode worm</name>
    <dbReference type="NCBI Taxonomy" id="135651"/>
    <lineage>
        <taxon>Eukaryota</taxon>
        <taxon>Metazoa</taxon>
        <taxon>Ecdysozoa</taxon>
        <taxon>Nematoda</taxon>
        <taxon>Chromadorea</taxon>
        <taxon>Rhabditida</taxon>
        <taxon>Rhabditina</taxon>
        <taxon>Rhabditomorpha</taxon>
        <taxon>Rhabditoidea</taxon>
        <taxon>Rhabditidae</taxon>
        <taxon>Peloderinae</taxon>
        <taxon>Caenorhabditis</taxon>
    </lineage>
</organism>